<dbReference type="InterPro" id="IPR012340">
    <property type="entry name" value="NA-bd_OB-fold"/>
</dbReference>
<feature type="compositionally biased region" description="Basic and acidic residues" evidence="16">
    <location>
        <begin position="773"/>
        <end position="788"/>
    </location>
</feature>
<feature type="region of interest" description="Disordered" evidence="16">
    <location>
        <begin position="751"/>
        <end position="788"/>
    </location>
</feature>
<dbReference type="GO" id="GO:0071897">
    <property type="term" value="P:DNA biosynthetic process"/>
    <property type="evidence" value="ECO:0007669"/>
    <property type="project" value="InterPro"/>
</dbReference>
<dbReference type="GO" id="GO:0003910">
    <property type="term" value="F:DNA ligase (ATP) activity"/>
    <property type="evidence" value="ECO:0007669"/>
    <property type="project" value="UniProtKB-EC"/>
</dbReference>
<evidence type="ECO:0000256" key="4">
    <source>
        <dbReference type="ARBA" id="ARBA00022618"/>
    </source>
</evidence>
<dbReference type="EC" id="6.5.1.1" evidence="14"/>
<evidence type="ECO:0000256" key="1">
    <source>
        <dbReference type="ARBA" id="ARBA00004123"/>
    </source>
</evidence>
<evidence type="ECO:0000256" key="7">
    <source>
        <dbReference type="ARBA" id="ARBA00022763"/>
    </source>
</evidence>
<dbReference type="PANTHER" id="PTHR45674:SF4">
    <property type="entry name" value="DNA LIGASE 1"/>
    <property type="match status" value="1"/>
</dbReference>
<evidence type="ECO:0000256" key="5">
    <source>
        <dbReference type="ARBA" id="ARBA00022705"/>
    </source>
</evidence>
<evidence type="ECO:0000313" key="19">
    <source>
        <dbReference type="Proteomes" id="UP001157006"/>
    </source>
</evidence>
<accession>A0AAV1B4L8</accession>
<dbReference type="Gene3D" id="3.30.470.30">
    <property type="entry name" value="DNA ligase/mRNA capping enzyme"/>
    <property type="match status" value="1"/>
</dbReference>
<dbReference type="FunFam" id="2.40.50.140:FF:000062">
    <property type="entry name" value="DNA ligase"/>
    <property type="match status" value="1"/>
</dbReference>
<evidence type="ECO:0000256" key="9">
    <source>
        <dbReference type="ARBA" id="ARBA00023172"/>
    </source>
</evidence>
<evidence type="ECO:0000256" key="3">
    <source>
        <dbReference type="ARBA" id="ARBA00022598"/>
    </source>
</evidence>
<keyword evidence="7 14" id="KW-0227">DNA damage</keyword>
<proteinExistence type="inferred from homology"/>
<dbReference type="GO" id="GO:0003677">
    <property type="term" value="F:DNA binding"/>
    <property type="evidence" value="ECO:0007669"/>
    <property type="project" value="InterPro"/>
</dbReference>
<dbReference type="GO" id="GO:0005524">
    <property type="term" value="F:ATP binding"/>
    <property type="evidence" value="ECO:0007669"/>
    <property type="project" value="UniProtKB-KW"/>
</dbReference>
<dbReference type="FunFam" id="3.30.470.30:FF:000016">
    <property type="entry name" value="DNA ligase"/>
    <property type="match status" value="1"/>
</dbReference>
<dbReference type="InterPro" id="IPR036599">
    <property type="entry name" value="DNA_ligase_N_sf"/>
</dbReference>
<evidence type="ECO:0000256" key="14">
    <source>
        <dbReference type="RuleBase" id="RU000617"/>
    </source>
</evidence>
<evidence type="ECO:0000256" key="11">
    <source>
        <dbReference type="ARBA" id="ARBA00023242"/>
    </source>
</evidence>
<dbReference type="CDD" id="cd07969">
    <property type="entry name" value="OBF_DNA_ligase_I"/>
    <property type="match status" value="1"/>
</dbReference>
<comment type="catalytic activity">
    <reaction evidence="13 14">
        <text>ATP + (deoxyribonucleotide)n-3'-hydroxyl + 5'-phospho-(deoxyribonucleotide)m = (deoxyribonucleotide)n+m + AMP + diphosphate.</text>
        <dbReference type="EC" id="6.5.1.1"/>
    </reaction>
</comment>
<keyword evidence="19" id="KW-1185">Reference proteome</keyword>
<dbReference type="Proteomes" id="UP001157006">
    <property type="component" value="Chromosome 6"/>
</dbReference>
<keyword evidence="9 14" id="KW-0233">DNA recombination</keyword>
<dbReference type="GO" id="GO:0006273">
    <property type="term" value="P:lagging strand elongation"/>
    <property type="evidence" value="ECO:0007669"/>
    <property type="project" value="TreeGrafter"/>
</dbReference>
<dbReference type="GO" id="GO:0005634">
    <property type="term" value="C:nucleus"/>
    <property type="evidence" value="ECO:0007669"/>
    <property type="project" value="UniProtKB-SubCell"/>
</dbReference>
<feature type="compositionally biased region" description="Polar residues" evidence="16">
    <location>
        <begin position="93"/>
        <end position="117"/>
    </location>
</feature>
<dbReference type="AlphaFoldDB" id="A0AAV1B4L8"/>
<evidence type="ECO:0000313" key="18">
    <source>
        <dbReference type="EMBL" id="CAI8616347.1"/>
    </source>
</evidence>
<dbReference type="CDD" id="cd07900">
    <property type="entry name" value="Adenylation_DNA_ligase_I_Euk"/>
    <property type="match status" value="1"/>
</dbReference>
<dbReference type="PROSITE" id="PS50160">
    <property type="entry name" value="DNA_LIGASE_A3"/>
    <property type="match status" value="1"/>
</dbReference>
<dbReference type="FunFam" id="1.10.3260.10:FF:000001">
    <property type="entry name" value="DNA ligase"/>
    <property type="match status" value="1"/>
</dbReference>
<keyword evidence="6 14" id="KW-0547">Nucleotide-binding</keyword>
<reference evidence="18 19" key="1">
    <citation type="submission" date="2023-01" db="EMBL/GenBank/DDBJ databases">
        <authorList>
            <person name="Kreplak J."/>
        </authorList>
    </citation>
    <scope>NUCLEOTIDE SEQUENCE [LARGE SCALE GENOMIC DNA]</scope>
</reference>
<evidence type="ECO:0000256" key="12">
    <source>
        <dbReference type="ARBA" id="ARBA00023306"/>
    </source>
</evidence>
<dbReference type="Gene3D" id="2.40.50.140">
    <property type="entry name" value="Nucleic acid-binding proteins"/>
    <property type="match status" value="1"/>
</dbReference>
<dbReference type="PANTHER" id="PTHR45674">
    <property type="entry name" value="DNA LIGASE 1/3 FAMILY MEMBER"/>
    <property type="match status" value="1"/>
</dbReference>
<dbReference type="SUPFAM" id="SSF117018">
    <property type="entry name" value="ATP-dependent DNA ligase DNA-binding domain"/>
    <property type="match status" value="1"/>
</dbReference>
<dbReference type="InterPro" id="IPR016059">
    <property type="entry name" value="DNA_ligase_ATP-dep_CS"/>
</dbReference>
<dbReference type="EMBL" id="OX451741">
    <property type="protein sequence ID" value="CAI8616347.1"/>
    <property type="molecule type" value="Genomic_DNA"/>
</dbReference>
<dbReference type="Pfam" id="PF04675">
    <property type="entry name" value="DNA_ligase_A_N"/>
    <property type="match status" value="1"/>
</dbReference>
<dbReference type="InterPro" id="IPR012309">
    <property type="entry name" value="DNA_ligase_ATP-dep_C"/>
</dbReference>
<dbReference type="SUPFAM" id="SSF50249">
    <property type="entry name" value="Nucleic acid-binding proteins"/>
    <property type="match status" value="1"/>
</dbReference>
<keyword evidence="4" id="KW-0132">Cell division</keyword>
<keyword evidence="8 14" id="KW-0067">ATP-binding</keyword>
<dbReference type="InterPro" id="IPR012308">
    <property type="entry name" value="DNA_ligase_ATP-dep_N"/>
</dbReference>
<keyword evidence="10 14" id="KW-0234">DNA repair</keyword>
<dbReference type="GO" id="GO:0006281">
    <property type="term" value="P:DNA repair"/>
    <property type="evidence" value="ECO:0007669"/>
    <property type="project" value="UniProtKB-KW"/>
</dbReference>
<dbReference type="SUPFAM" id="SSF56091">
    <property type="entry name" value="DNA ligase/mRNA capping enzyme, catalytic domain"/>
    <property type="match status" value="1"/>
</dbReference>
<evidence type="ECO:0000256" key="13">
    <source>
        <dbReference type="ARBA" id="ARBA00034003"/>
    </source>
</evidence>
<keyword evidence="12" id="KW-0131">Cell cycle</keyword>
<dbReference type="NCBIfam" id="TIGR00574">
    <property type="entry name" value="dnl1"/>
    <property type="match status" value="1"/>
</dbReference>
<evidence type="ECO:0000259" key="17">
    <source>
        <dbReference type="PROSITE" id="PS50160"/>
    </source>
</evidence>
<evidence type="ECO:0000256" key="10">
    <source>
        <dbReference type="ARBA" id="ARBA00023204"/>
    </source>
</evidence>
<gene>
    <name evidence="18" type="ORF">VFH_VI024600</name>
</gene>
<dbReference type="PROSITE" id="PS00697">
    <property type="entry name" value="DNA_LIGASE_A1"/>
    <property type="match status" value="1"/>
</dbReference>
<dbReference type="GO" id="GO:0006310">
    <property type="term" value="P:DNA recombination"/>
    <property type="evidence" value="ECO:0007669"/>
    <property type="project" value="UniProtKB-KW"/>
</dbReference>
<feature type="compositionally biased region" description="Pro residues" evidence="16">
    <location>
        <begin position="81"/>
        <end position="90"/>
    </location>
</feature>
<dbReference type="InterPro" id="IPR050191">
    <property type="entry name" value="ATP-dep_DNA_ligase"/>
</dbReference>
<organism evidence="18 19">
    <name type="scientific">Vicia faba</name>
    <name type="common">Broad bean</name>
    <name type="synonym">Faba vulgaris</name>
    <dbReference type="NCBI Taxonomy" id="3906"/>
    <lineage>
        <taxon>Eukaryota</taxon>
        <taxon>Viridiplantae</taxon>
        <taxon>Streptophyta</taxon>
        <taxon>Embryophyta</taxon>
        <taxon>Tracheophyta</taxon>
        <taxon>Spermatophyta</taxon>
        <taxon>Magnoliopsida</taxon>
        <taxon>eudicotyledons</taxon>
        <taxon>Gunneridae</taxon>
        <taxon>Pentapetalae</taxon>
        <taxon>rosids</taxon>
        <taxon>fabids</taxon>
        <taxon>Fabales</taxon>
        <taxon>Fabaceae</taxon>
        <taxon>Papilionoideae</taxon>
        <taxon>50 kb inversion clade</taxon>
        <taxon>NPAAA clade</taxon>
        <taxon>Hologalegina</taxon>
        <taxon>IRL clade</taxon>
        <taxon>Fabeae</taxon>
        <taxon>Vicia</taxon>
    </lineage>
</organism>
<protein>
    <recommendedName>
        <fullName evidence="14">DNA ligase</fullName>
        <ecNumber evidence="14">6.5.1.1</ecNumber>
    </recommendedName>
</protein>
<evidence type="ECO:0000256" key="16">
    <source>
        <dbReference type="SAM" id="MobiDB-lite"/>
    </source>
</evidence>
<comment type="similarity">
    <text evidence="2 15">Belongs to the ATP-dependent DNA ligase family.</text>
</comment>
<dbReference type="PROSITE" id="PS00333">
    <property type="entry name" value="DNA_LIGASE_A2"/>
    <property type="match status" value="1"/>
</dbReference>
<keyword evidence="11" id="KW-0539">Nucleus</keyword>
<keyword evidence="5" id="KW-0235">DNA replication</keyword>
<evidence type="ECO:0000256" key="8">
    <source>
        <dbReference type="ARBA" id="ARBA00022840"/>
    </source>
</evidence>
<name>A0AAV1B4L8_VICFA</name>
<dbReference type="Gene3D" id="1.10.3260.10">
    <property type="entry name" value="DNA ligase, ATP-dependent, N-terminal domain"/>
    <property type="match status" value="1"/>
</dbReference>
<evidence type="ECO:0000256" key="15">
    <source>
        <dbReference type="RuleBase" id="RU004196"/>
    </source>
</evidence>
<dbReference type="InterPro" id="IPR012310">
    <property type="entry name" value="DNA_ligase_ATP-dep_cent"/>
</dbReference>
<dbReference type="GO" id="GO:0051301">
    <property type="term" value="P:cell division"/>
    <property type="evidence" value="ECO:0007669"/>
    <property type="project" value="UniProtKB-KW"/>
</dbReference>
<dbReference type="Pfam" id="PF04679">
    <property type="entry name" value="DNA_ligase_A_C"/>
    <property type="match status" value="1"/>
</dbReference>
<dbReference type="Pfam" id="PF01068">
    <property type="entry name" value="DNA_ligase_A_M"/>
    <property type="match status" value="1"/>
</dbReference>
<comment type="subcellular location">
    <subcellularLocation>
        <location evidence="1">Nucleus</location>
    </subcellularLocation>
</comment>
<dbReference type="InterPro" id="IPR000977">
    <property type="entry name" value="DNA_ligase_ATP-dep"/>
</dbReference>
<evidence type="ECO:0000256" key="2">
    <source>
        <dbReference type="ARBA" id="ARBA00007572"/>
    </source>
</evidence>
<keyword evidence="3 14" id="KW-0436">Ligase</keyword>
<sequence length="788" mass="87729">MLSSLFKPCFSLQLSTRISVNSSSVIPFNFSFPLSSTPRRAMSKPRPSAFDALMSGARAAAAKKKPPPPTSSSSPKKRKSPPPSPLPKPPQSTLSAQNPNTNLKTLETVESVQQPHETVQEEPPSKIRNTLPSPKDVVAELKERVPQLKKKPSSFDPSEVACWEKDKPVPFLLLCLAFDMIAAESGRIVMTDIVCNLLRTVIHAAPDDLVSVVYLSANRIAPAHVGLELGIGDASIIKALAEAYGRTEKQIKNQYKEKGDLGLVAKASRSSQSMMRKPEPLTITKVFNIFHLIAKESGKDSQEKKKNHIKSLLVAAIDCEPLYIIRLLQSKLRIGYAEQTLLAALGHAAVYSEEHSKPPHEIQSPFEEAAKIVKKVYSVLPDYDKIVSALLSHGVWELPKKCDFTPGVPVGPMLSKATKGVAEILNKFQDVEFTCEYKYDGERAQIHYLENGSVEIYSRNAERNTGKFPDVVAAVSRLKKTTVSSFILDCELVAYDRAKQRILPFQVLSTRARKNVSVSDIKVEVCIFAFDLLYLNGQALLQENLKIRREHLYGSFEEETGFFQFATSTTSNDVEEIQKFLDEAIDASCEGLIIKTLHEDATYEPSKRSLNWLKLKKDYMDNIGDSLDLVPIGAFAGRGKRTGVYGAFLLACYDTDREEFQGLCKIGTGFTENVLEERSTSLRTKVIPKPKAYYQYGESVKPDVWFEASEVWEVKAADLTISPVYRAAVGTVDPNKGISLRFPRLLRVRPDKAPEQATSSEQIAEMYKAQKHNHNDIQDARQNDDEDV</sequence>
<feature type="region of interest" description="Disordered" evidence="16">
    <location>
        <begin position="52"/>
        <end position="133"/>
    </location>
</feature>
<feature type="domain" description="ATP-dependent DNA ligase family profile" evidence="17">
    <location>
        <begin position="518"/>
        <end position="654"/>
    </location>
</feature>
<evidence type="ECO:0000256" key="6">
    <source>
        <dbReference type="ARBA" id="ARBA00022741"/>
    </source>
</evidence>
<dbReference type="GO" id="GO:0005739">
    <property type="term" value="C:mitochondrion"/>
    <property type="evidence" value="ECO:0007669"/>
    <property type="project" value="TreeGrafter"/>
</dbReference>
<dbReference type="Gene3D" id="3.30.1490.70">
    <property type="match status" value="1"/>
</dbReference>